<keyword evidence="3" id="KW-1185">Reference proteome</keyword>
<accession>A0ABN1QMB0</accession>
<reference evidence="2 3" key="1">
    <citation type="journal article" date="2019" name="Int. J. Syst. Evol. Microbiol.">
        <title>The Global Catalogue of Microorganisms (GCM) 10K type strain sequencing project: providing services to taxonomists for standard genome sequencing and annotation.</title>
        <authorList>
            <consortium name="The Broad Institute Genomics Platform"/>
            <consortium name="The Broad Institute Genome Sequencing Center for Infectious Disease"/>
            <person name="Wu L."/>
            <person name="Ma J."/>
        </authorList>
    </citation>
    <scope>NUCLEOTIDE SEQUENCE [LARGE SCALE GENOMIC DNA]</scope>
    <source>
        <strain evidence="2 3">JCM 11117</strain>
    </source>
</reference>
<evidence type="ECO:0000313" key="3">
    <source>
        <dbReference type="Proteomes" id="UP001499967"/>
    </source>
</evidence>
<protein>
    <submittedName>
        <fullName evidence="2">Uncharacterized protein</fullName>
    </submittedName>
</protein>
<dbReference type="EMBL" id="BAAAHP010000117">
    <property type="protein sequence ID" value="GAA0944628.1"/>
    <property type="molecule type" value="Genomic_DNA"/>
</dbReference>
<evidence type="ECO:0000256" key="1">
    <source>
        <dbReference type="SAM" id="MobiDB-lite"/>
    </source>
</evidence>
<dbReference type="Proteomes" id="UP001499967">
    <property type="component" value="Unassembled WGS sequence"/>
</dbReference>
<evidence type="ECO:0000313" key="2">
    <source>
        <dbReference type="EMBL" id="GAA0944628.1"/>
    </source>
</evidence>
<sequence length="99" mass="10438">MSGNNRSNRGPRNAPGVTSPAVIAADPRNAVGHPGTTLTPVSMPRSAGLRGPFRDIHTGEIDLSAPRRRADDTQVDVARVDGQCVRTIPPSQRTCSPVT</sequence>
<name>A0ABN1QMB0_9PSEU</name>
<comment type="caution">
    <text evidence="2">The sequence shown here is derived from an EMBL/GenBank/DDBJ whole genome shotgun (WGS) entry which is preliminary data.</text>
</comment>
<gene>
    <name evidence="2" type="ORF">GCM10009559_42200</name>
</gene>
<feature type="compositionally biased region" description="Low complexity" evidence="1">
    <location>
        <begin position="1"/>
        <end position="16"/>
    </location>
</feature>
<feature type="region of interest" description="Disordered" evidence="1">
    <location>
        <begin position="1"/>
        <end position="54"/>
    </location>
</feature>
<proteinExistence type="predicted"/>
<organism evidence="2 3">
    <name type="scientific">Pseudonocardia zijingensis</name>
    <dbReference type="NCBI Taxonomy" id="153376"/>
    <lineage>
        <taxon>Bacteria</taxon>
        <taxon>Bacillati</taxon>
        <taxon>Actinomycetota</taxon>
        <taxon>Actinomycetes</taxon>
        <taxon>Pseudonocardiales</taxon>
        <taxon>Pseudonocardiaceae</taxon>
        <taxon>Pseudonocardia</taxon>
    </lineage>
</organism>